<dbReference type="Proteomes" id="UP000307602">
    <property type="component" value="Unassembled WGS sequence"/>
</dbReference>
<dbReference type="OrthoDB" id="9815108at2"/>
<dbReference type="Gene3D" id="3.40.720.10">
    <property type="entry name" value="Alkaline Phosphatase, subunit A"/>
    <property type="match status" value="1"/>
</dbReference>
<evidence type="ECO:0000313" key="7">
    <source>
        <dbReference type="Proteomes" id="UP000307602"/>
    </source>
</evidence>
<keyword evidence="7" id="KW-1185">Reference proteome</keyword>
<dbReference type="RefSeq" id="WP_135876196.1">
    <property type="nucleotide sequence ID" value="NZ_SRSO01000006.1"/>
</dbReference>
<evidence type="ECO:0000259" key="5">
    <source>
        <dbReference type="Pfam" id="PF00884"/>
    </source>
</evidence>
<dbReference type="Pfam" id="PF00884">
    <property type="entry name" value="Sulfatase"/>
    <property type="match status" value="1"/>
</dbReference>
<dbReference type="PANTHER" id="PTHR42693">
    <property type="entry name" value="ARYLSULFATASE FAMILY MEMBER"/>
    <property type="match status" value="1"/>
</dbReference>
<dbReference type="InterPro" id="IPR024607">
    <property type="entry name" value="Sulfatase_CS"/>
</dbReference>
<sequence>MKFEKSPLTTIIFFLVITGCLAQKKPNLIIVHTDEHSFRTLSCYQKLLPEDQAFVWGKGNNVDTPYIDKLADEGAICTSYYASSPVCTPSRASLVTGLYPQAAGAPENGLHLNKDAVTFAKILRDQGYATSYVGKWHLAGHSKYEFNVEDNGGFTDNRYMMTGGHAPYFHISKNGIKAVNQHMLAKLPKDEVIHLTDYFTDKTLEILERDKDKAFCLMLSIPDPHTPDYARPPYNTMYNHMDVKAPKTMAAKYTAIKPKWALGNKKSKLEAKEFDGKSLKQYFGMVKHIDDSVGRILKFLDENNLSNNTIIVFTSDHGDMFFEHNRRNKGIPYEASARIPFVIRYPNKIKAGKIINTAYTNVDFAPTILSIMDIKTDAKFHGLDTSEDFLNKEKEITSDRIVYTRKSNSWWVAATNDRYKLVIDKKEKPYLFDLEKDPDEVTNFYYDKAYANIAKMMQTELFKQLEKYNEPGLQNNKKPYIIK</sequence>
<keyword evidence="3" id="KW-0378">Hydrolase</keyword>
<organism evidence="6 7">
    <name type="scientific">Flavivirga rizhaonensis</name>
    <dbReference type="NCBI Taxonomy" id="2559571"/>
    <lineage>
        <taxon>Bacteria</taxon>
        <taxon>Pseudomonadati</taxon>
        <taxon>Bacteroidota</taxon>
        <taxon>Flavobacteriia</taxon>
        <taxon>Flavobacteriales</taxon>
        <taxon>Flavobacteriaceae</taxon>
        <taxon>Flavivirga</taxon>
    </lineage>
</organism>
<comment type="caution">
    <text evidence="6">The sequence shown here is derived from an EMBL/GenBank/DDBJ whole genome shotgun (WGS) entry which is preliminary data.</text>
</comment>
<keyword evidence="2" id="KW-0479">Metal-binding</keyword>
<comment type="similarity">
    <text evidence="1">Belongs to the sulfatase family.</text>
</comment>
<gene>
    <name evidence="6" type="ORF">EM932_05575</name>
</gene>
<dbReference type="PROSITE" id="PS00523">
    <property type="entry name" value="SULFATASE_1"/>
    <property type="match status" value="1"/>
</dbReference>
<reference evidence="6 7" key="1">
    <citation type="submission" date="2019-04" db="EMBL/GenBank/DDBJ databases">
        <authorList>
            <person name="Liu A."/>
        </authorList>
    </citation>
    <scope>NUCLEOTIDE SEQUENCE [LARGE SCALE GENOMIC DNA]</scope>
    <source>
        <strain evidence="6 7">RZ03</strain>
    </source>
</reference>
<dbReference type="PROSITE" id="PS00149">
    <property type="entry name" value="SULFATASE_2"/>
    <property type="match status" value="1"/>
</dbReference>
<dbReference type="SUPFAM" id="SSF53649">
    <property type="entry name" value="Alkaline phosphatase-like"/>
    <property type="match status" value="1"/>
</dbReference>
<dbReference type="GO" id="GO:0004065">
    <property type="term" value="F:arylsulfatase activity"/>
    <property type="evidence" value="ECO:0007669"/>
    <property type="project" value="TreeGrafter"/>
</dbReference>
<evidence type="ECO:0000313" key="6">
    <source>
        <dbReference type="EMBL" id="TGV03502.1"/>
    </source>
</evidence>
<dbReference type="AlphaFoldDB" id="A0A4S1E0T8"/>
<evidence type="ECO:0000256" key="4">
    <source>
        <dbReference type="ARBA" id="ARBA00022837"/>
    </source>
</evidence>
<dbReference type="GO" id="GO:0046872">
    <property type="term" value="F:metal ion binding"/>
    <property type="evidence" value="ECO:0007669"/>
    <property type="project" value="UniProtKB-KW"/>
</dbReference>
<dbReference type="PANTHER" id="PTHR42693:SF53">
    <property type="entry name" value="ENDO-4-O-SULFATASE"/>
    <property type="match status" value="1"/>
</dbReference>
<dbReference type="InterPro" id="IPR050738">
    <property type="entry name" value="Sulfatase"/>
</dbReference>
<evidence type="ECO:0000256" key="1">
    <source>
        <dbReference type="ARBA" id="ARBA00008779"/>
    </source>
</evidence>
<accession>A0A4S1E0T8</accession>
<protein>
    <submittedName>
        <fullName evidence="6">DUF4976 domain-containing protein</fullName>
    </submittedName>
</protein>
<dbReference type="PROSITE" id="PS51257">
    <property type="entry name" value="PROKAR_LIPOPROTEIN"/>
    <property type="match status" value="1"/>
</dbReference>
<proteinExistence type="inferred from homology"/>
<name>A0A4S1E0T8_9FLAO</name>
<dbReference type="EMBL" id="SRSO01000006">
    <property type="protein sequence ID" value="TGV03502.1"/>
    <property type="molecule type" value="Genomic_DNA"/>
</dbReference>
<feature type="domain" description="Sulfatase N-terminal" evidence="5">
    <location>
        <begin position="26"/>
        <end position="374"/>
    </location>
</feature>
<dbReference type="InterPro" id="IPR000917">
    <property type="entry name" value="Sulfatase_N"/>
</dbReference>
<keyword evidence="4" id="KW-0106">Calcium</keyword>
<evidence type="ECO:0000256" key="2">
    <source>
        <dbReference type="ARBA" id="ARBA00022723"/>
    </source>
</evidence>
<dbReference type="CDD" id="cd16034">
    <property type="entry name" value="sulfatase_like"/>
    <property type="match status" value="1"/>
</dbReference>
<evidence type="ECO:0000256" key="3">
    <source>
        <dbReference type="ARBA" id="ARBA00022801"/>
    </source>
</evidence>
<dbReference type="InterPro" id="IPR017850">
    <property type="entry name" value="Alkaline_phosphatase_core_sf"/>
</dbReference>